<evidence type="ECO:0000313" key="3">
    <source>
        <dbReference type="EMBL" id="QSZ29424.1"/>
    </source>
</evidence>
<sequence>MATKGSRAFPPDPSFKKAADIKCVKTTKGWVCAICFPLDDPSRALERVLNLNQLQAHAAANHYASLGPNEWDNYVQNSVYYEAQFKGQSELALDGDVMQGPPIASRKNLAKQAGVPKRKYVRKAKTAVNESAFDLMESMINFDGKSNVNNDHFTGTNAFPGGSQDKDSETYDLGSTLFTPHPSRTSSSFYGTSAHSQFGMGVSEGITTPNPAFTDIGSYYDHFAHFPFEMGLSPGAKTPTPDIGSYYDQSGNSELFTLPSTTSCKKSSGSMNPLRQRLSENPSFESAVSFHGLDRVRAAGSAGLQRYLDRQARGLPRTANASLSITSPSPSRNGTLGLPLTAANYAAAGMPNLHVEKVARRSRKVDLRRQASRTSSIAGGAEGDASPSYHVGTINTSLNRFGVPATLFGQAPGAAAQSHAYQSIYAVPAPKEQLPLPEASLPEIPSGLYLPELARAEDAGTVATSLEQFEGEVFGTSEPIGMGNDVAGDFAFESFPSEPWPNSEENEAALGNAVPPMSSEDFAEFLATISNPAYQFDAMFGFGNRSDDPSDTYDNFMVFHTTSLEYGVALETIQAARPASSSSRSPSSGEIALVAGPSTVESVAEVSAPVAETRTAHTPEMADVAAFFQKQLEEQRIKVEADLQKQLKVHKAIMKKKKMEEQSAALEKLARCEKAREEAAATCTAKHELLCLEARQKRSKMSSEQLFGMVSGRTVGNGKPTVTTGDDAKKRVGPSKKPVPVKNHSPVVKEAVTAANKATISGNNPVSATVKEGAPRAVMTTFSLTSQAPAGYKREFVENHGVKVAVNKSPGAAFQKEVTSTPAKATVPTQSASAPKKRAAISVAASFGQKPTGVKKKGSSREPVSDRDSLVRAMLKQKAPTLLNVRDGNGGVDVGQNF</sequence>
<evidence type="ECO:0000313" key="4">
    <source>
        <dbReference type="Proteomes" id="UP000672032"/>
    </source>
</evidence>
<dbReference type="OrthoDB" id="3553127at2759"/>
<dbReference type="EMBL" id="CP063405">
    <property type="protein sequence ID" value="QSZ29424.1"/>
    <property type="molecule type" value="Genomic_DNA"/>
</dbReference>
<protein>
    <submittedName>
        <fullName evidence="3">Uncharacterized protein</fullName>
    </submittedName>
</protein>
<organism evidence="3 4">
    <name type="scientific">Monilinia vaccinii-corymbosi</name>
    <dbReference type="NCBI Taxonomy" id="61207"/>
    <lineage>
        <taxon>Eukaryota</taxon>
        <taxon>Fungi</taxon>
        <taxon>Dikarya</taxon>
        <taxon>Ascomycota</taxon>
        <taxon>Pezizomycotina</taxon>
        <taxon>Leotiomycetes</taxon>
        <taxon>Helotiales</taxon>
        <taxon>Sclerotiniaceae</taxon>
        <taxon>Monilinia</taxon>
    </lineage>
</organism>
<feature type="coiled-coil region" evidence="1">
    <location>
        <begin position="649"/>
        <end position="676"/>
    </location>
</feature>
<feature type="compositionally biased region" description="Basic and acidic residues" evidence="2">
    <location>
        <begin position="859"/>
        <end position="868"/>
    </location>
</feature>
<feature type="region of interest" description="Disordered" evidence="2">
    <location>
        <begin position="361"/>
        <end position="385"/>
    </location>
</feature>
<evidence type="ECO:0000256" key="2">
    <source>
        <dbReference type="SAM" id="MobiDB-lite"/>
    </source>
</evidence>
<feature type="region of interest" description="Disordered" evidence="2">
    <location>
        <begin position="846"/>
        <end position="868"/>
    </location>
</feature>
<gene>
    <name evidence="3" type="ORF">DSL72_003938</name>
</gene>
<reference evidence="3" key="1">
    <citation type="submission" date="2020-10" db="EMBL/GenBank/DDBJ databases">
        <title>Genome Sequence of Monilinia vaccinii-corymbosi Sheds Light on Mummy Berry Disease Infection of Blueberry and Mating Type.</title>
        <authorList>
            <person name="Yow A.G."/>
            <person name="Zhang Y."/>
            <person name="Bansal K."/>
            <person name="Eacker S.M."/>
            <person name="Sullivan S."/>
            <person name="Liachko I."/>
            <person name="Cubeta M.A."/>
            <person name="Rollins J.A."/>
            <person name="Ashrafi H."/>
        </authorList>
    </citation>
    <scope>NUCLEOTIDE SEQUENCE</scope>
    <source>
        <strain evidence="3">RL-1</strain>
    </source>
</reference>
<evidence type="ECO:0000256" key="1">
    <source>
        <dbReference type="SAM" id="Coils"/>
    </source>
</evidence>
<dbReference type="Proteomes" id="UP000672032">
    <property type="component" value="Chromosome 1"/>
</dbReference>
<keyword evidence="1" id="KW-0175">Coiled coil</keyword>
<proteinExistence type="predicted"/>
<keyword evidence="4" id="KW-1185">Reference proteome</keyword>
<dbReference type="AlphaFoldDB" id="A0A8A3P0Y1"/>
<feature type="region of interest" description="Disordered" evidence="2">
    <location>
        <begin position="711"/>
        <end position="742"/>
    </location>
</feature>
<accession>A0A8A3P0Y1</accession>
<name>A0A8A3P0Y1_9HELO</name>